<keyword evidence="8 19" id="KW-0694">RNA-binding</keyword>
<proteinExistence type="inferred from homology"/>
<dbReference type="HAMAP" id="MF_00021">
    <property type="entry name" value="ThiI"/>
    <property type="match status" value="1"/>
</dbReference>
<dbReference type="GO" id="GO:0005829">
    <property type="term" value="C:cytosol"/>
    <property type="evidence" value="ECO:0007669"/>
    <property type="project" value="TreeGrafter"/>
</dbReference>
<comment type="catalytic activity">
    <reaction evidence="11 19">
        <text>[ThiS sulfur-carrier protein]-C-terminal Gly-Gly-AMP + S-sulfanyl-L-cysteinyl-[cysteine desulfurase] + AH2 = [ThiS sulfur-carrier protein]-C-terminal-Gly-aminoethanethioate + L-cysteinyl-[cysteine desulfurase] + A + AMP + 2 H(+)</text>
        <dbReference type="Rhea" id="RHEA:43340"/>
        <dbReference type="Rhea" id="RHEA-COMP:12157"/>
        <dbReference type="Rhea" id="RHEA-COMP:12158"/>
        <dbReference type="Rhea" id="RHEA-COMP:12910"/>
        <dbReference type="Rhea" id="RHEA-COMP:19908"/>
        <dbReference type="ChEBI" id="CHEBI:13193"/>
        <dbReference type="ChEBI" id="CHEBI:15378"/>
        <dbReference type="ChEBI" id="CHEBI:17499"/>
        <dbReference type="ChEBI" id="CHEBI:29950"/>
        <dbReference type="ChEBI" id="CHEBI:61963"/>
        <dbReference type="ChEBI" id="CHEBI:90618"/>
        <dbReference type="ChEBI" id="CHEBI:232372"/>
        <dbReference type="ChEBI" id="CHEBI:456215"/>
    </reaction>
</comment>
<dbReference type="InterPro" id="IPR049961">
    <property type="entry name" value="ThiI_N"/>
</dbReference>
<keyword evidence="9 19" id="KW-0784">Thiamine biosynthesis</keyword>
<evidence type="ECO:0000256" key="11">
    <source>
        <dbReference type="ARBA" id="ARBA00052330"/>
    </source>
</evidence>
<feature type="binding site" evidence="19">
    <location>
        <position position="297"/>
    </location>
    <ligand>
        <name>ATP</name>
        <dbReference type="ChEBI" id="CHEBI:30616"/>
    </ligand>
</feature>
<dbReference type="AlphaFoldDB" id="F4A041"/>
<dbReference type="Pfam" id="PF02568">
    <property type="entry name" value="ThiI"/>
    <property type="match status" value="1"/>
</dbReference>
<comment type="catalytic activity">
    <reaction evidence="10 19">
        <text>[ThiI sulfur-carrier protein]-S-sulfanyl-L-cysteine + a uridine in tRNA + 2 reduced [2Fe-2S]-[ferredoxin] + ATP + H(+) = [ThiI sulfur-carrier protein]-L-cysteine + a 4-thiouridine in tRNA + 2 oxidized [2Fe-2S]-[ferredoxin] + AMP + diphosphate</text>
        <dbReference type="Rhea" id="RHEA:24176"/>
        <dbReference type="Rhea" id="RHEA-COMP:10000"/>
        <dbReference type="Rhea" id="RHEA-COMP:10001"/>
        <dbReference type="Rhea" id="RHEA-COMP:13337"/>
        <dbReference type="Rhea" id="RHEA-COMP:13338"/>
        <dbReference type="Rhea" id="RHEA-COMP:13339"/>
        <dbReference type="Rhea" id="RHEA-COMP:13340"/>
        <dbReference type="ChEBI" id="CHEBI:15378"/>
        <dbReference type="ChEBI" id="CHEBI:29950"/>
        <dbReference type="ChEBI" id="CHEBI:30616"/>
        <dbReference type="ChEBI" id="CHEBI:33019"/>
        <dbReference type="ChEBI" id="CHEBI:33737"/>
        <dbReference type="ChEBI" id="CHEBI:33738"/>
        <dbReference type="ChEBI" id="CHEBI:61963"/>
        <dbReference type="ChEBI" id="CHEBI:65315"/>
        <dbReference type="ChEBI" id="CHEBI:136798"/>
        <dbReference type="ChEBI" id="CHEBI:456215"/>
        <dbReference type="EC" id="2.8.1.4"/>
    </reaction>
</comment>
<comment type="pathway">
    <text evidence="2 19">Cofactor biosynthesis; thiamine diphosphate biosynthesis.</text>
</comment>
<evidence type="ECO:0000256" key="15">
    <source>
        <dbReference type="ARBA" id="ARBA00071867"/>
    </source>
</evidence>
<dbReference type="CDD" id="cd01712">
    <property type="entry name" value="PPase_ThiI"/>
    <property type="match status" value="1"/>
</dbReference>
<feature type="binding site" evidence="19">
    <location>
        <position position="288"/>
    </location>
    <ligand>
        <name>ATP</name>
        <dbReference type="ChEBI" id="CHEBI:30616"/>
    </ligand>
</feature>
<dbReference type="FunFam" id="3.40.50.620:FF:000053">
    <property type="entry name" value="Probable tRNA sulfurtransferase"/>
    <property type="match status" value="1"/>
</dbReference>
<protein>
    <recommendedName>
        <fullName evidence="15 19">Probable tRNA sulfurtransferase</fullName>
        <ecNumber evidence="14 19">2.8.1.4</ecNumber>
    </recommendedName>
    <alternativeName>
        <fullName evidence="16 19">Sulfur carrier protein ThiS sulfurtransferase</fullName>
    </alternativeName>
    <alternativeName>
        <fullName evidence="17 19">Thiamine biosynthesis protein ThiI</fullName>
    </alternativeName>
    <alternativeName>
        <fullName evidence="18 19">tRNA 4-thiouridine synthase</fullName>
    </alternativeName>
</protein>
<evidence type="ECO:0000256" key="10">
    <source>
        <dbReference type="ARBA" id="ARBA00050570"/>
    </source>
</evidence>
<dbReference type="PROSITE" id="PS51165">
    <property type="entry name" value="THUMP"/>
    <property type="match status" value="1"/>
</dbReference>
<evidence type="ECO:0000256" key="13">
    <source>
        <dbReference type="ARBA" id="ARBA00061472"/>
    </source>
</evidence>
<dbReference type="EC" id="2.8.1.4" evidence="14 19"/>
<dbReference type="EMBL" id="CP002360">
    <property type="protein sequence ID" value="AEE96875.1"/>
    <property type="molecule type" value="Genomic_DNA"/>
</dbReference>
<evidence type="ECO:0000313" key="21">
    <source>
        <dbReference type="EMBL" id="AEE96875.1"/>
    </source>
</evidence>
<dbReference type="SUPFAM" id="SSF143437">
    <property type="entry name" value="THUMP domain-like"/>
    <property type="match status" value="1"/>
</dbReference>
<evidence type="ECO:0000256" key="16">
    <source>
        <dbReference type="ARBA" id="ARBA00075337"/>
    </source>
</evidence>
<dbReference type="InterPro" id="IPR003720">
    <property type="entry name" value="tRNA_STrfase"/>
</dbReference>
<evidence type="ECO:0000256" key="14">
    <source>
        <dbReference type="ARBA" id="ARBA00066827"/>
    </source>
</evidence>
<reference evidence="21 22" key="2">
    <citation type="journal article" date="2011" name="Stand. Genomic Sci.">
        <title>Complete genome sequence of Mahella australiensis type strain (50-1 BON).</title>
        <authorList>
            <person name="Sikorski J."/>
            <person name="Teshima H."/>
            <person name="Nolan M."/>
            <person name="Lucas S."/>
            <person name="Hammon N."/>
            <person name="Deshpande S."/>
            <person name="Cheng J.F."/>
            <person name="Pitluck S."/>
            <person name="Liolios K."/>
            <person name="Pagani I."/>
            <person name="Ivanova N."/>
            <person name="Huntemann M."/>
            <person name="Mavromatis K."/>
            <person name="Ovchinikova G."/>
            <person name="Pati A."/>
            <person name="Tapia R."/>
            <person name="Han C."/>
            <person name="Goodwin L."/>
            <person name="Chen A."/>
            <person name="Palaniappan K."/>
            <person name="Land M."/>
            <person name="Hauser L."/>
            <person name="Ngatchou-Djao O.D."/>
            <person name="Rohde M."/>
            <person name="Pukall R."/>
            <person name="Spring S."/>
            <person name="Abt B."/>
            <person name="Goker M."/>
            <person name="Detter J.C."/>
            <person name="Woyke T."/>
            <person name="Bristow J."/>
            <person name="Markowitz V."/>
            <person name="Hugenholtz P."/>
            <person name="Eisen J.A."/>
            <person name="Kyrpides N.C."/>
            <person name="Klenk H.P."/>
            <person name="Lapidus A."/>
        </authorList>
    </citation>
    <scope>NUCLEOTIDE SEQUENCE [LARGE SCALE GENOMIC DNA]</scope>
    <source>
        <strain evidence="22">DSM 15567 / CIP 107919 / 50-1 BON</strain>
    </source>
</reference>
<evidence type="ECO:0000256" key="3">
    <source>
        <dbReference type="ARBA" id="ARBA00022490"/>
    </source>
</evidence>
<dbReference type="InterPro" id="IPR054173">
    <property type="entry name" value="ThiI_fer"/>
</dbReference>
<dbReference type="InterPro" id="IPR014729">
    <property type="entry name" value="Rossmann-like_a/b/a_fold"/>
</dbReference>
<keyword evidence="3 19" id="KW-0963">Cytoplasm</keyword>
<evidence type="ECO:0000256" key="9">
    <source>
        <dbReference type="ARBA" id="ARBA00022977"/>
    </source>
</evidence>
<dbReference type="Proteomes" id="UP000008457">
    <property type="component" value="Chromosome"/>
</dbReference>
<dbReference type="KEGG" id="mas:Mahau_1694"/>
<dbReference type="InterPro" id="IPR049962">
    <property type="entry name" value="THUMP_ThiI"/>
</dbReference>
<evidence type="ECO:0000256" key="6">
    <source>
        <dbReference type="ARBA" id="ARBA00022741"/>
    </source>
</evidence>
<feature type="binding site" evidence="19">
    <location>
        <position position="266"/>
    </location>
    <ligand>
        <name>ATP</name>
        <dbReference type="ChEBI" id="CHEBI:30616"/>
    </ligand>
</feature>
<dbReference type="GO" id="GO:0009229">
    <property type="term" value="P:thiamine diphosphate biosynthetic process"/>
    <property type="evidence" value="ECO:0007669"/>
    <property type="project" value="UniProtKB-UniRule"/>
</dbReference>
<evidence type="ECO:0000256" key="4">
    <source>
        <dbReference type="ARBA" id="ARBA00022555"/>
    </source>
</evidence>
<dbReference type="PANTHER" id="PTHR43209">
    <property type="entry name" value="TRNA SULFURTRANSFERASE"/>
    <property type="match status" value="1"/>
</dbReference>
<dbReference type="SMART" id="SM00981">
    <property type="entry name" value="THUMP"/>
    <property type="match status" value="1"/>
</dbReference>
<dbReference type="eggNOG" id="COG0301">
    <property type="taxonomic scope" value="Bacteria"/>
</dbReference>
<dbReference type="Gene3D" id="3.40.50.620">
    <property type="entry name" value="HUPs"/>
    <property type="match status" value="1"/>
</dbReference>
<dbReference type="UniPathway" id="UPA00060"/>
<evidence type="ECO:0000256" key="18">
    <source>
        <dbReference type="ARBA" id="ARBA00080570"/>
    </source>
</evidence>
<evidence type="ECO:0000256" key="5">
    <source>
        <dbReference type="ARBA" id="ARBA00022679"/>
    </source>
</evidence>
<dbReference type="InterPro" id="IPR020536">
    <property type="entry name" value="ThiI_AANH"/>
</dbReference>
<reference evidence="22" key="1">
    <citation type="submission" date="2010-11" db="EMBL/GenBank/DDBJ databases">
        <title>The complete genome of Mahella australiensis DSM 15567.</title>
        <authorList>
            <consortium name="US DOE Joint Genome Institute (JGI-PGF)"/>
            <person name="Lucas S."/>
            <person name="Copeland A."/>
            <person name="Lapidus A."/>
            <person name="Bruce D."/>
            <person name="Goodwin L."/>
            <person name="Pitluck S."/>
            <person name="Kyrpides N."/>
            <person name="Mavromatis K."/>
            <person name="Pagani I."/>
            <person name="Ivanova N."/>
            <person name="Teshima H."/>
            <person name="Brettin T."/>
            <person name="Detter J.C."/>
            <person name="Han C."/>
            <person name="Tapia R."/>
            <person name="Land M."/>
            <person name="Hauser L."/>
            <person name="Markowitz V."/>
            <person name="Cheng J.-F."/>
            <person name="Hugenholtz P."/>
            <person name="Woyke T."/>
            <person name="Wu D."/>
            <person name="Spring S."/>
            <person name="Pukall R."/>
            <person name="Steenblock K."/>
            <person name="Schneider S."/>
            <person name="Klenk H.-P."/>
            <person name="Eisen J.A."/>
        </authorList>
    </citation>
    <scope>NUCLEOTIDE SEQUENCE [LARGE SCALE GENOMIC DNA]</scope>
    <source>
        <strain evidence="22">DSM 15567 / CIP 107919 / 50-1 BON</strain>
    </source>
</reference>
<evidence type="ECO:0000259" key="20">
    <source>
        <dbReference type="PROSITE" id="PS51165"/>
    </source>
</evidence>
<keyword evidence="22" id="KW-1185">Reference proteome</keyword>
<evidence type="ECO:0000256" key="7">
    <source>
        <dbReference type="ARBA" id="ARBA00022840"/>
    </source>
</evidence>
<dbReference type="SUPFAM" id="SSF52402">
    <property type="entry name" value="Adenine nucleotide alpha hydrolases-like"/>
    <property type="match status" value="1"/>
</dbReference>
<evidence type="ECO:0000313" key="22">
    <source>
        <dbReference type="Proteomes" id="UP000008457"/>
    </source>
</evidence>
<dbReference type="InterPro" id="IPR050102">
    <property type="entry name" value="tRNA_sulfurtransferase_ThiI"/>
</dbReference>
<dbReference type="InterPro" id="IPR004114">
    <property type="entry name" value="THUMP_dom"/>
</dbReference>
<evidence type="ECO:0000256" key="12">
    <source>
        <dbReference type="ARBA" id="ARBA00058382"/>
    </source>
</evidence>
<keyword evidence="4 19" id="KW-0820">tRNA-binding</keyword>
<feature type="domain" description="THUMP" evidence="20">
    <location>
        <begin position="61"/>
        <end position="167"/>
    </location>
</feature>
<feature type="binding site" evidence="19">
    <location>
        <begin position="184"/>
        <end position="185"/>
    </location>
    <ligand>
        <name>ATP</name>
        <dbReference type="ChEBI" id="CHEBI:30616"/>
    </ligand>
</feature>
<evidence type="ECO:0000256" key="19">
    <source>
        <dbReference type="HAMAP-Rule" id="MF_00021"/>
    </source>
</evidence>
<dbReference type="Gene3D" id="3.30.2130.30">
    <property type="match status" value="1"/>
</dbReference>
<dbReference type="CDD" id="cd11716">
    <property type="entry name" value="THUMP_ThiI"/>
    <property type="match status" value="1"/>
</dbReference>
<dbReference type="Pfam" id="PF02926">
    <property type="entry name" value="THUMP"/>
    <property type="match status" value="1"/>
</dbReference>
<keyword evidence="7 19" id="KW-0067">ATP-binding</keyword>
<dbReference type="GO" id="GO:0140741">
    <property type="term" value="F:tRNA-uracil-4 sulfurtransferase activity"/>
    <property type="evidence" value="ECO:0007669"/>
    <property type="project" value="UniProtKB-EC"/>
</dbReference>
<dbReference type="GO" id="GO:0005524">
    <property type="term" value="F:ATP binding"/>
    <property type="evidence" value="ECO:0007669"/>
    <property type="project" value="UniProtKB-UniRule"/>
</dbReference>
<dbReference type="GO" id="GO:0004810">
    <property type="term" value="F:CCA tRNA nucleotidyltransferase activity"/>
    <property type="evidence" value="ECO:0007669"/>
    <property type="project" value="InterPro"/>
</dbReference>
<dbReference type="NCBIfam" id="TIGR00342">
    <property type="entry name" value="tRNA uracil 4-sulfurtransferase ThiI"/>
    <property type="match status" value="1"/>
</dbReference>
<dbReference type="GO" id="GO:0009228">
    <property type="term" value="P:thiamine biosynthetic process"/>
    <property type="evidence" value="ECO:0007669"/>
    <property type="project" value="UniProtKB-KW"/>
</dbReference>
<organism evidence="21 22">
    <name type="scientific">Mahella australiensis (strain DSM 15567 / CIP 107919 / 50-1 BON)</name>
    <dbReference type="NCBI Taxonomy" id="697281"/>
    <lineage>
        <taxon>Bacteria</taxon>
        <taxon>Bacillati</taxon>
        <taxon>Bacillota</taxon>
        <taxon>Clostridia</taxon>
        <taxon>Thermoanaerobacterales</taxon>
        <taxon>Thermoanaerobacterales Family IV. Incertae Sedis</taxon>
        <taxon>Mahella</taxon>
    </lineage>
</organism>
<dbReference type="GO" id="GO:0002937">
    <property type="term" value="P:tRNA 4-thiouridine biosynthesis"/>
    <property type="evidence" value="ECO:0007669"/>
    <property type="project" value="TreeGrafter"/>
</dbReference>
<evidence type="ECO:0000256" key="8">
    <source>
        <dbReference type="ARBA" id="ARBA00022884"/>
    </source>
</evidence>
<dbReference type="PANTHER" id="PTHR43209:SF1">
    <property type="entry name" value="TRNA SULFURTRANSFERASE"/>
    <property type="match status" value="1"/>
</dbReference>
<dbReference type="HOGENOM" id="CLU_037952_4_0_9"/>
<name>F4A041_MAHA5</name>
<evidence type="ECO:0000256" key="17">
    <source>
        <dbReference type="ARBA" id="ARBA00077849"/>
    </source>
</evidence>
<dbReference type="Pfam" id="PF22025">
    <property type="entry name" value="ThiI_fer"/>
    <property type="match status" value="1"/>
</dbReference>
<evidence type="ECO:0000256" key="1">
    <source>
        <dbReference type="ARBA" id="ARBA00004496"/>
    </source>
</evidence>
<evidence type="ECO:0000256" key="2">
    <source>
        <dbReference type="ARBA" id="ARBA00004948"/>
    </source>
</evidence>
<comment type="function">
    <text evidence="12 19">Catalyzes the ATP-dependent transfer of a sulfur to tRNA to produce 4-thiouridine in position 8 of tRNAs, which functions as a near-UV photosensor. Also catalyzes the transfer of sulfur to the sulfur carrier protein ThiS, forming ThiS-thiocarboxylate. This is a step in the synthesis of thiazole, in the thiamine biosynthesis pathway. The sulfur is donated as persulfide by IscS.</text>
</comment>
<sequence length="390" mass="43708">MNNTVILIRYGEIHLKGLNRPFFENTLVRNIRHALAGFDNAEVLKGEGRFYVRGIEPQRIDEAITRIRKVFGIVSISVAAEVDKDMDVIKAVSVEQMKRAYKTGSTTFKVESRRSDKTFPYKSPDISREVGGYILESIDGLKVDVHMPDVVLNIEIRENAYIYYNRIDGPGGMPVGTAGKAMLLISGGIDSPVAGYMIAKRGVELSAVHYYSFPYTSQRARDKVEDICRILSAYTGPIKIHMVPFTDIQQAIYERCPDNQLTILTRRFMMRIAQKLARQNGCKAIVTGESIGQVASQTIDSLAVTEAAVDMLVLRPLIAFDKVEIMDAAKKIGTYETSILPYEDCCTVFLPRHPVTKPKLEAIENSEELLDIEYLEQCAIENMEIVPIKA</sequence>
<keyword evidence="6 19" id="KW-0547">Nucleotide-binding</keyword>
<dbReference type="RefSeq" id="WP_013781303.1">
    <property type="nucleotide sequence ID" value="NC_015520.1"/>
</dbReference>
<feature type="binding site" evidence="19">
    <location>
        <begin position="209"/>
        <end position="210"/>
    </location>
    <ligand>
        <name>ATP</name>
        <dbReference type="ChEBI" id="CHEBI:30616"/>
    </ligand>
</feature>
<gene>
    <name evidence="19" type="primary">thiI</name>
    <name evidence="21" type="ordered locus">Mahau_1694</name>
</gene>
<keyword evidence="5 19" id="KW-0808">Transferase</keyword>
<dbReference type="STRING" id="697281.Mahau_1694"/>
<comment type="similarity">
    <text evidence="13 19">Belongs to the ThiI family.</text>
</comment>
<dbReference type="GO" id="GO:0000049">
    <property type="term" value="F:tRNA binding"/>
    <property type="evidence" value="ECO:0007669"/>
    <property type="project" value="UniProtKB-UniRule"/>
</dbReference>
<comment type="subcellular location">
    <subcellularLocation>
        <location evidence="1 19">Cytoplasm</location>
    </subcellularLocation>
</comment>
<accession>F4A041</accession>
<dbReference type="OrthoDB" id="9773948at2"/>
<dbReference type="GO" id="GO:0052837">
    <property type="term" value="P:thiazole biosynthetic process"/>
    <property type="evidence" value="ECO:0007669"/>
    <property type="project" value="TreeGrafter"/>
</dbReference>